<organism evidence="1 2">
    <name type="scientific">Rhodopirellula islandica</name>
    <dbReference type="NCBI Taxonomy" id="595434"/>
    <lineage>
        <taxon>Bacteria</taxon>
        <taxon>Pseudomonadati</taxon>
        <taxon>Planctomycetota</taxon>
        <taxon>Planctomycetia</taxon>
        <taxon>Pirellulales</taxon>
        <taxon>Pirellulaceae</taxon>
        <taxon>Rhodopirellula</taxon>
    </lineage>
</organism>
<dbReference type="EMBL" id="LECT01000007">
    <property type="protein sequence ID" value="KLU07037.1"/>
    <property type="molecule type" value="Genomic_DNA"/>
</dbReference>
<protein>
    <submittedName>
        <fullName evidence="1">Uncharacterized protein</fullName>
    </submittedName>
</protein>
<comment type="caution">
    <text evidence="1">The sequence shown here is derived from an EMBL/GenBank/DDBJ whole genome shotgun (WGS) entry which is preliminary data.</text>
</comment>
<keyword evidence="2" id="KW-1185">Reference proteome</keyword>
<dbReference type="PATRIC" id="fig|595434.4.peg.809"/>
<gene>
    <name evidence="1" type="ORF">RISK_000838</name>
</gene>
<accession>A0A0J1BKK4</accession>
<evidence type="ECO:0000313" key="1">
    <source>
        <dbReference type="EMBL" id="KLU07037.1"/>
    </source>
</evidence>
<evidence type="ECO:0000313" key="2">
    <source>
        <dbReference type="Proteomes" id="UP000036367"/>
    </source>
</evidence>
<dbReference type="AlphaFoldDB" id="A0A0J1BKK4"/>
<sequence>MGIVGLGLDFGPGDFVSWNVIGLRSSLGTMGDRPAADHAICEMH</sequence>
<name>A0A0J1BKK4_RHOIS</name>
<proteinExistence type="predicted"/>
<dbReference type="Proteomes" id="UP000036367">
    <property type="component" value="Unassembled WGS sequence"/>
</dbReference>
<reference evidence="1" key="1">
    <citation type="submission" date="2015-05" db="EMBL/GenBank/DDBJ databases">
        <title>Permanent draft genome of Rhodopirellula islandicus K833.</title>
        <authorList>
            <person name="Kizina J."/>
            <person name="Richter M."/>
            <person name="Glockner F.O."/>
            <person name="Harder J."/>
        </authorList>
    </citation>
    <scope>NUCLEOTIDE SEQUENCE [LARGE SCALE GENOMIC DNA]</scope>
    <source>
        <strain evidence="1">K833</strain>
    </source>
</reference>
<dbReference type="STRING" id="595434.RISK_000838"/>